<dbReference type="EMBL" id="BARS01051930">
    <property type="protein sequence ID" value="GAG49991.1"/>
    <property type="molecule type" value="Genomic_DNA"/>
</dbReference>
<protein>
    <submittedName>
        <fullName evidence="1">Uncharacterized protein</fullName>
    </submittedName>
</protein>
<proteinExistence type="predicted"/>
<feature type="non-terminal residue" evidence="1">
    <location>
        <position position="1"/>
    </location>
</feature>
<dbReference type="SUPFAM" id="SSF50965">
    <property type="entry name" value="Galactose oxidase, central domain"/>
    <property type="match status" value="1"/>
</dbReference>
<gene>
    <name evidence="1" type="ORF">S01H1_77280</name>
</gene>
<name>X0ZP89_9ZZZZ</name>
<comment type="caution">
    <text evidence="1">The sequence shown here is derived from an EMBL/GenBank/DDBJ whole genome shotgun (WGS) entry which is preliminary data.</text>
</comment>
<accession>X0ZP89</accession>
<dbReference type="InterPro" id="IPR011043">
    <property type="entry name" value="Gal_Oxase/kelch_b-propeller"/>
</dbReference>
<reference evidence="1" key="1">
    <citation type="journal article" date="2014" name="Front. Microbiol.">
        <title>High frequency of phylogenetically diverse reductive dehalogenase-homologous genes in deep subseafloor sedimentary metagenomes.</title>
        <authorList>
            <person name="Kawai M."/>
            <person name="Futagami T."/>
            <person name="Toyoda A."/>
            <person name="Takaki Y."/>
            <person name="Nishi S."/>
            <person name="Hori S."/>
            <person name="Arai W."/>
            <person name="Tsubouchi T."/>
            <person name="Morono Y."/>
            <person name="Uchiyama I."/>
            <person name="Ito T."/>
            <person name="Fujiyama A."/>
            <person name="Inagaki F."/>
            <person name="Takami H."/>
        </authorList>
    </citation>
    <scope>NUCLEOTIDE SEQUENCE</scope>
    <source>
        <strain evidence="1">Expedition CK06-06</strain>
    </source>
</reference>
<feature type="non-terminal residue" evidence="1">
    <location>
        <position position="234"/>
    </location>
</feature>
<sequence>YILMRKDGEWQAMGTGVSAGTDVLAILVHSNGDIYVGGNFTAMSAVPNTARIARWNGTTWETVGGAGGIINDGGVLALAEAPNGDVYVGGTFTNYGLGPTICNRILRWDISVPGWVVLNAGGAAQGLSGTVNGIDVDANGVMYCCGNFTQDMGVPVVLNYVARYDPAPADVFSALTAAPGVNARTYTVEIDLDGVTVYFGGRFTTDFGGVANAYEYVIQYNPAPTNTFQNMAVL</sequence>
<evidence type="ECO:0000313" key="1">
    <source>
        <dbReference type="EMBL" id="GAG49991.1"/>
    </source>
</evidence>
<organism evidence="1">
    <name type="scientific">marine sediment metagenome</name>
    <dbReference type="NCBI Taxonomy" id="412755"/>
    <lineage>
        <taxon>unclassified sequences</taxon>
        <taxon>metagenomes</taxon>
        <taxon>ecological metagenomes</taxon>
    </lineage>
</organism>
<dbReference type="AlphaFoldDB" id="X0ZP89"/>